<reference evidence="1" key="2">
    <citation type="submission" date="2020-09" db="EMBL/GenBank/DDBJ databases">
        <authorList>
            <person name="Sun Q."/>
            <person name="Ohkuma M."/>
        </authorList>
    </citation>
    <scope>NUCLEOTIDE SEQUENCE</scope>
    <source>
        <strain evidence="1">JCM 19596</strain>
    </source>
</reference>
<comment type="caution">
    <text evidence="1">The sequence shown here is derived from an EMBL/GenBank/DDBJ whole genome shotgun (WGS) entry which is preliminary data.</text>
</comment>
<protein>
    <submittedName>
        <fullName evidence="1">Uncharacterized protein</fullName>
    </submittedName>
</protein>
<reference evidence="1" key="1">
    <citation type="journal article" date="2014" name="Int. J. Syst. Evol. Microbiol.">
        <title>Complete genome sequence of Corynebacterium casei LMG S-19264T (=DSM 44701T), isolated from a smear-ripened cheese.</title>
        <authorList>
            <consortium name="US DOE Joint Genome Institute (JGI-PGF)"/>
            <person name="Walter F."/>
            <person name="Albersmeier A."/>
            <person name="Kalinowski J."/>
            <person name="Ruckert C."/>
        </authorList>
    </citation>
    <scope>NUCLEOTIDE SEQUENCE</scope>
    <source>
        <strain evidence="1">JCM 19596</strain>
    </source>
</reference>
<dbReference type="EMBL" id="BMPG01000002">
    <property type="protein sequence ID" value="GGL58945.1"/>
    <property type="molecule type" value="Genomic_DNA"/>
</dbReference>
<organism evidence="1 2">
    <name type="scientific">Halocalculus aciditolerans</name>
    <dbReference type="NCBI Taxonomy" id="1383812"/>
    <lineage>
        <taxon>Archaea</taxon>
        <taxon>Methanobacteriati</taxon>
        <taxon>Methanobacteriota</taxon>
        <taxon>Stenosarchaea group</taxon>
        <taxon>Halobacteria</taxon>
        <taxon>Halobacteriales</taxon>
        <taxon>Halobacteriaceae</taxon>
        <taxon>Halocalculus</taxon>
    </lineage>
</organism>
<proteinExistence type="predicted"/>
<name>A0A830FIF4_9EURY</name>
<sequence length="76" mass="8489">MACRLTRERHATQGRLLAMNQEKRAPRRVPRVVASDYAFATVGRVPMPETPLFGEAKSMYGVSRVIGTHSYLFPPG</sequence>
<accession>A0A830FIF4</accession>
<evidence type="ECO:0000313" key="2">
    <source>
        <dbReference type="Proteomes" id="UP000607197"/>
    </source>
</evidence>
<dbReference type="Proteomes" id="UP000607197">
    <property type="component" value="Unassembled WGS sequence"/>
</dbReference>
<evidence type="ECO:0000313" key="1">
    <source>
        <dbReference type="EMBL" id="GGL58945.1"/>
    </source>
</evidence>
<keyword evidence="2" id="KW-1185">Reference proteome</keyword>
<dbReference type="AlphaFoldDB" id="A0A830FIF4"/>
<gene>
    <name evidence="1" type="ORF">GCM10009039_16470</name>
</gene>